<keyword evidence="1" id="KW-0732">Signal</keyword>
<evidence type="ECO:0000313" key="3">
    <source>
        <dbReference type="Proteomes" id="UP000078387"/>
    </source>
</evidence>
<evidence type="ECO:0008006" key="4">
    <source>
        <dbReference type="Google" id="ProtNLM"/>
    </source>
</evidence>
<dbReference type="VEuPathDB" id="AmoebaDB:EHI7A_100120"/>
<evidence type="ECO:0000313" key="2">
    <source>
        <dbReference type="EMBL" id="GAT98058.1"/>
    </source>
</evidence>
<reference evidence="2 3" key="1">
    <citation type="submission" date="2016-05" db="EMBL/GenBank/DDBJ databases">
        <title>First whole genome sequencing of Entamoeba histolytica HM1:IMSS-clone-6.</title>
        <authorList>
            <person name="Mukherjee Avik.K."/>
            <person name="Izumyama S."/>
            <person name="Nakada-Tsukui K."/>
            <person name="Nozaki T."/>
        </authorList>
    </citation>
    <scope>NUCLEOTIDE SEQUENCE [LARGE SCALE GENOMIC DNA]</scope>
    <source>
        <strain evidence="2 3">HM1:IMSS clone 6</strain>
    </source>
</reference>
<sequence>MLSFCLLLTLAFARSSMWGSMDYKGLNVRDWENGLLEAKRREMPIMVIYLQSNVIDDAIRKVLDFNHDEGYMKRTSKFVVVVADDSDPIFTETFGESEEVKSKGFPKVVFYHYNGMKFNFKNESPNYQYDDSFDLTDAMEDVLDIFEEGIIPQKKEL</sequence>
<feature type="chain" id="PRO_5023871836" description="Thioredoxin domain-containing protein" evidence="1">
    <location>
        <begin position="16"/>
        <end position="157"/>
    </location>
</feature>
<proteinExistence type="predicted"/>
<dbReference type="EMBL" id="BDEQ01000001">
    <property type="protein sequence ID" value="GAT98058.1"/>
    <property type="molecule type" value="Genomic_DNA"/>
</dbReference>
<dbReference type="AlphaFoldDB" id="A0A5K1UDZ9"/>
<dbReference type="VEuPathDB" id="AmoebaDB:EHI_113910"/>
<dbReference type="VEuPathDB" id="AmoebaDB:EHI8A_153780"/>
<feature type="signal peptide" evidence="1">
    <location>
        <begin position="1"/>
        <end position="15"/>
    </location>
</feature>
<comment type="caution">
    <text evidence="2">The sequence shown here is derived from an EMBL/GenBank/DDBJ whole genome shotgun (WGS) entry which is preliminary data.</text>
</comment>
<gene>
    <name evidence="2" type="ORF">CL6EHI_113910</name>
</gene>
<protein>
    <recommendedName>
        <fullName evidence="4">Thioredoxin domain-containing protein</fullName>
    </recommendedName>
</protein>
<evidence type="ECO:0000256" key="1">
    <source>
        <dbReference type="SAM" id="SignalP"/>
    </source>
</evidence>
<dbReference type="VEuPathDB" id="AmoebaDB:EHI5A_144140"/>
<dbReference type="VEuPathDB" id="AmoebaDB:KM1_085990"/>
<dbReference type="OMA" id="SMWSSMD"/>
<name>A0A5K1UDZ9_ENTHI</name>
<organism evidence="2 3">
    <name type="scientific">Entamoeba histolytica</name>
    <dbReference type="NCBI Taxonomy" id="5759"/>
    <lineage>
        <taxon>Eukaryota</taxon>
        <taxon>Amoebozoa</taxon>
        <taxon>Evosea</taxon>
        <taxon>Archamoebae</taxon>
        <taxon>Mastigamoebida</taxon>
        <taxon>Entamoebidae</taxon>
        <taxon>Entamoeba</taxon>
    </lineage>
</organism>
<dbReference type="Proteomes" id="UP000078387">
    <property type="component" value="Unassembled WGS sequence"/>
</dbReference>
<accession>A0A5K1UDZ9</accession>